<dbReference type="GO" id="GO:1900376">
    <property type="term" value="P:regulation of secondary metabolite biosynthetic process"/>
    <property type="evidence" value="ECO:0007669"/>
    <property type="project" value="TreeGrafter"/>
</dbReference>
<evidence type="ECO:0000256" key="10">
    <source>
        <dbReference type="ARBA" id="ARBA00023163"/>
    </source>
</evidence>
<comment type="subcellular location">
    <subcellularLocation>
        <location evidence="1 11">Cytoplasm</location>
    </subcellularLocation>
</comment>
<dbReference type="SUPFAM" id="SSF46785">
    <property type="entry name" value="Winged helix' DNA-binding domain"/>
    <property type="match status" value="1"/>
</dbReference>
<evidence type="ECO:0000256" key="3">
    <source>
        <dbReference type="ARBA" id="ARBA00020910"/>
    </source>
</evidence>
<keyword evidence="9 11" id="KW-0238">DNA-binding</keyword>
<comment type="subunit">
    <text evidence="11">Homodimer.</text>
</comment>
<dbReference type="GO" id="GO:0003700">
    <property type="term" value="F:DNA-binding transcription factor activity"/>
    <property type="evidence" value="ECO:0007669"/>
    <property type="project" value="UniProtKB-UniRule"/>
</dbReference>
<dbReference type="NCBIfam" id="NF045678">
    <property type="entry name" value="TransRegIrrA"/>
    <property type="match status" value="1"/>
</dbReference>
<dbReference type="NCBIfam" id="NF045677">
    <property type="entry name" value="FeRespRegIrr"/>
    <property type="match status" value="1"/>
</dbReference>
<gene>
    <name evidence="11" type="primary">fur</name>
    <name evidence="12" type="ORF">COB13_05605</name>
</gene>
<dbReference type="GO" id="GO:0045892">
    <property type="term" value="P:negative regulation of DNA-templated transcription"/>
    <property type="evidence" value="ECO:0007669"/>
    <property type="project" value="TreeGrafter"/>
</dbReference>
<reference key="1">
    <citation type="submission" date="2017-08" db="EMBL/GenBank/DDBJ databases">
        <title>A dynamic microbial community with high functional redundancy inhabits the cold, oxic subseafloor aquifer.</title>
        <authorList>
            <person name="Tully B.J."/>
            <person name="Wheat C.G."/>
            <person name="Glazer B.T."/>
            <person name="Huber J.A."/>
        </authorList>
    </citation>
    <scope>NUCLEOTIDE SEQUENCE [LARGE SCALE GENOMIC DNA]</scope>
</reference>
<evidence type="ECO:0000313" key="12">
    <source>
        <dbReference type="EMBL" id="PCJ02191.1"/>
    </source>
</evidence>
<dbReference type="GO" id="GO:0008270">
    <property type="term" value="F:zinc ion binding"/>
    <property type="evidence" value="ECO:0007669"/>
    <property type="project" value="TreeGrafter"/>
</dbReference>
<dbReference type="CDD" id="cd07153">
    <property type="entry name" value="Fur_like"/>
    <property type="match status" value="1"/>
</dbReference>
<dbReference type="GO" id="GO:0005737">
    <property type="term" value="C:cytoplasm"/>
    <property type="evidence" value="ECO:0007669"/>
    <property type="project" value="UniProtKB-SubCell"/>
</dbReference>
<dbReference type="InterPro" id="IPR036388">
    <property type="entry name" value="WH-like_DNA-bd_sf"/>
</dbReference>
<keyword evidence="4 11" id="KW-0963">Cytoplasm</keyword>
<organism evidence="12">
    <name type="scientific">OCS116 cluster bacterium</name>
    <dbReference type="NCBI Taxonomy" id="2030921"/>
    <lineage>
        <taxon>Bacteria</taxon>
        <taxon>Pseudomonadati</taxon>
        <taxon>Pseudomonadota</taxon>
        <taxon>Alphaproteobacteria</taxon>
        <taxon>OCS116 cluster</taxon>
    </lineage>
</organism>
<dbReference type="Gene3D" id="1.10.10.10">
    <property type="entry name" value="Winged helix-like DNA-binding domain superfamily/Winged helix DNA-binding domain"/>
    <property type="match status" value="1"/>
</dbReference>
<evidence type="ECO:0000256" key="9">
    <source>
        <dbReference type="ARBA" id="ARBA00023125"/>
    </source>
</evidence>
<sequence length="146" mass="16621">MDAAKKDCPMQDLTREEVTQYLRRSGLRPTRQRIALSDLLFGKGGRHITAEALHEEAVLAKIPVSMATIYNTLHHFTQAGLLREVAVDGAKTYFDTNTSNHHHFYHEDTGHIYDIDTDEMKVIGIPTPPEGQEVWRIDVIVRLKDI</sequence>
<keyword evidence="11" id="KW-0408">Iron</keyword>
<dbReference type="PANTHER" id="PTHR33202:SF7">
    <property type="entry name" value="FERRIC UPTAKE REGULATION PROTEIN"/>
    <property type="match status" value="1"/>
</dbReference>
<dbReference type="FunFam" id="1.10.10.10:FF:000007">
    <property type="entry name" value="Ferric uptake regulation protein"/>
    <property type="match status" value="1"/>
</dbReference>
<keyword evidence="10 11" id="KW-0804">Transcription</keyword>
<evidence type="ECO:0000256" key="5">
    <source>
        <dbReference type="ARBA" id="ARBA00022491"/>
    </source>
</evidence>
<evidence type="ECO:0000256" key="1">
    <source>
        <dbReference type="ARBA" id="ARBA00004496"/>
    </source>
</evidence>
<dbReference type="PANTHER" id="PTHR33202">
    <property type="entry name" value="ZINC UPTAKE REGULATION PROTEIN"/>
    <property type="match status" value="1"/>
</dbReference>
<dbReference type="InterPro" id="IPR002481">
    <property type="entry name" value="FUR"/>
</dbReference>
<dbReference type="EMBL" id="NVUS01000005">
    <property type="protein sequence ID" value="PCJ02191.1"/>
    <property type="molecule type" value="Genomic_DNA"/>
</dbReference>
<keyword evidence="6 11" id="KW-0479">Metal-binding</keyword>
<evidence type="ECO:0000256" key="6">
    <source>
        <dbReference type="ARBA" id="ARBA00022723"/>
    </source>
</evidence>
<dbReference type="GO" id="GO:0000976">
    <property type="term" value="F:transcription cis-regulatory region binding"/>
    <property type="evidence" value="ECO:0007669"/>
    <property type="project" value="TreeGrafter"/>
</dbReference>
<name>A0A2A4Z5K1_9PROT</name>
<accession>A0A2A4Z5K1</accession>
<comment type="caution">
    <text evidence="12">The sequence shown here is derived from an EMBL/GenBank/DDBJ whole genome shotgun (WGS) entry which is preliminary data.</text>
</comment>
<keyword evidence="5 11" id="KW-0678">Repressor</keyword>
<dbReference type="AlphaFoldDB" id="A0A2A4Z5K1"/>
<evidence type="ECO:0000256" key="7">
    <source>
        <dbReference type="ARBA" id="ARBA00022833"/>
    </source>
</evidence>
<evidence type="ECO:0000256" key="4">
    <source>
        <dbReference type="ARBA" id="ARBA00022490"/>
    </source>
</evidence>
<keyword evidence="7 11" id="KW-0862">Zinc</keyword>
<dbReference type="InterPro" id="IPR036390">
    <property type="entry name" value="WH_DNA-bd_sf"/>
</dbReference>
<evidence type="ECO:0000256" key="8">
    <source>
        <dbReference type="ARBA" id="ARBA00023015"/>
    </source>
</evidence>
<reference evidence="12" key="2">
    <citation type="journal article" date="2018" name="ISME J.">
        <title>A dynamic microbial community with high functional redundancy inhabits the cold, oxic subseafloor aquifer.</title>
        <authorList>
            <person name="Tully B.J."/>
            <person name="Wheat C.G."/>
            <person name="Glazer B.T."/>
            <person name="Huber J.A."/>
        </authorList>
    </citation>
    <scope>NUCLEOTIDE SEQUENCE</scope>
    <source>
        <strain evidence="12">NORP83</strain>
    </source>
</reference>
<dbReference type="Pfam" id="PF01475">
    <property type="entry name" value="FUR"/>
    <property type="match status" value="1"/>
</dbReference>
<comment type="similarity">
    <text evidence="2 11">Belongs to the Fur family.</text>
</comment>
<proteinExistence type="inferred from homology"/>
<evidence type="ECO:0000256" key="11">
    <source>
        <dbReference type="RuleBase" id="RU364037"/>
    </source>
</evidence>
<keyword evidence="8 11" id="KW-0805">Transcription regulation</keyword>
<evidence type="ECO:0000256" key="2">
    <source>
        <dbReference type="ARBA" id="ARBA00007957"/>
    </source>
</evidence>
<protein>
    <recommendedName>
        <fullName evidence="3 11">Ferric uptake regulation protein</fullName>
    </recommendedName>
</protein>